<dbReference type="Proteomes" id="UP000195437">
    <property type="component" value="Chromosome"/>
</dbReference>
<dbReference type="EMBL" id="CP021434">
    <property type="protein sequence ID" value="ARU63691.1"/>
    <property type="molecule type" value="Genomic_DNA"/>
</dbReference>
<gene>
    <name evidence="1" type="ORF">CBW65_23705</name>
</gene>
<organism evidence="1 2">
    <name type="scientific">Tumebacillus avium</name>
    <dbReference type="NCBI Taxonomy" id="1903704"/>
    <lineage>
        <taxon>Bacteria</taxon>
        <taxon>Bacillati</taxon>
        <taxon>Bacillota</taxon>
        <taxon>Bacilli</taxon>
        <taxon>Bacillales</taxon>
        <taxon>Alicyclobacillaceae</taxon>
        <taxon>Tumebacillus</taxon>
    </lineage>
</organism>
<dbReference type="RefSeq" id="WP_087459023.1">
    <property type="nucleotide sequence ID" value="NZ_CP021434.1"/>
</dbReference>
<evidence type="ECO:0000313" key="2">
    <source>
        <dbReference type="Proteomes" id="UP000195437"/>
    </source>
</evidence>
<name>A0A1Y0IT43_9BACL</name>
<dbReference type="AlphaFoldDB" id="A0A1Y0IT43"/>
<protein>
    <submittedName>
        <fullName evidence="1">Uncharacterized protein</fullName>
    </submittedName>
</protein>
<reference evidence="2" key="1">
    <citation type="submission" date="2017-05" db="EMBL/GenBank/DDBJ databases">
        <authorList>
            <person name="Sung H."/>
        </authorList>
    </citation>
    <scope>NUCLEOTIDE SEQUENCE [LARGE SCALE GENOMIC DNA]</scope>
    <source>
        <strain evidence="2">AR23208</strain>
    </source>
</reference>
<accession>A0A1Y0IT43</accession>
<sequence>MYENKIYIAPNYTLDECKQLFFNLTVSSDNDTWEEALEIFSDRMDARFFDAIQLLLEQCHRKGQQWQHNLSFSIMALNCLLIETLQQFYEGLESTPSRRNQDAFRKFLRRSVHFNFPRAIADQFYGKIRCGILHQAETKDNVALSFTNFGPMVEYTEHGWLVFNVNYVTEALIKEYVDYCNRLRLSSETELRQNFINKMIYITTKANSQNAQVFPRRP</sequence>
<dbReference type="KEGG" id="tum:CBW65_23705"/>
<proteinExistence type="predicted"/>
<evidence type="ECO:0000313" key="1">
    <source>
        <dbReference type="EMBL" id="ARU63691.1"/>
    </source>
</evidence>
<keyword evidence="2" id="KW-1185">Reference proteome</keyword>
<dbReference type="OrthoDB" id="8367156at2"/>